<protein>
    <submittedName>
        <fullName evidence="3">Uncharacterized protein</fullName>
    </submittedName>
</protein>
<comment type="caution">
    <text evidence="3">The sequence shown here is derived from an EMBL/GenBank/DDBJ whole genome shotgun (WGS) entry which is preliminary data.</text>
</comment>
<feature type="compositionally biased region" description="Polar residues" evidence="2">
    <location>
        <begin position="501"/>
        <end position="515"/>
    </location>
</feature>
<evidence type="ECO:0000256" key="2">
    <source>
        <dbReference type="SAM" id="MobiDB-lite"/>
    </source>
</evidence>
<dbReference type="OrthoDB" id="6625257at2759"/>
<accession>A0A6A4K5C1</accession>
<organism evidence="3 4">
    <name type="scientific">Apolygus lucorum</name>
    <name type="common">Small green plant bug</name>
    <name type="synonym">Lygocoris lucorum</name>
    <dbReference type="NCBI Taxonomy" id="248454"/>
    <lineage>
        <taxon>Eukaryota</taxon>
        <taxon>Metazoa</taxon>
        <taxon>Ecdysozoa</taxon>
        <taxon>Arthropoda</taxon>
        <taxon>Hexapoda</taxon>
        <taxon>Insecta</taxon>
        <taxon>Pterygota</taxon>
        <taxon>Neoptera</taxon>
        <taxon>Paraneoptera</taxon>
        <taxon>Hemiptera</taxon>
        <taxon>Heteroptera</taxon>
        <taxon>Panheteroptera</taxon>
        <taxon>Cimicomorpha</taxon>
        <taxon>Miridae</taxon>
        <taxon>Mirini</taxon>
        <taxon>Apolygus</taxon>
    </lineage>
</organism>
<dbReference type="EMBL" id="WIXP02000007">
    <property type="protein sequence ID" value="KAF6208035.1"/>
    <property type="molecule type" value="Genomic_DNA"/>
</dbReference>
<name>A0A6A4K5C1_APOLU</name>
<gene>
    <name evidence="3" type="ORF">GE061_016485</name>
</gene>
<dbReference type="Proteomes" id="UP000466442">
    <property type="component" value="Unassembled WGS sequence"/>
</dbReference>
<reference evidence="3" key="1">
    <citation type="journal article" date="2021" name="Mol. Ecol. Resour.">
        <title>Apolygus lucorum genome provides insights into omnivorousness and mesophyll feeding.</title>
        <authorList>
            <person name="Liu Y."/>
            <person name="Liu H."/>
            <person name="Wang H."/>
            <person name="Huang T."/>
            <person name="Liu B."/>
            <person name="Yang B."/>
            <person name="Yin L."/>
            <person name="Li B."/>
            <person name="Zhang Y."/>
            <person name="Zhang S."/>
            <person name="Jiang F."/>
            <person name="Zhang X."/>
            <person name="Ren Y."/>
            <person name="Wang B."/>
            <person name="Wang S."/>
            <person name="Lu Y."/>
            <person name="Wu K."/>
            <person name="Fan W."/>
            <person name="Wang G."/>
        </authorList>
    </citation>
    <scope>NUCLEOTIDE SEQUENCE</scope>
    <source>
        <strain evidence="3">12Hb</strain>
    </source>
</reference>
<feature type="region of interest" description="Disordered" evidence="2">
    <location>
        <begin position="111"/>
        <end position="131"/>
    </location>
</feature>
<sequence length="633" mass="72988">MNKKHKKKLINYCWRKCRGLCNEALLPDCSPACESYCVNKEATAPVVPPQVMKKWEDLYDKVMKGSDVGCQPYFAPPGADSATKITRKRYTEQTVNQNVVKVALLRQIRPREEHDVEQKSEEDKKSELPKCKSCHQTDQDLVKILNTPPIEVAYRNYVGKHKGAVPEKEGSAVKVTSLPAGAKAGIINPNVKRVEFMQIAKTMTDIDEDLLKGVEEVWGAVGPLLIECDDREKRKIMNQIHLNLKNKVEIQKEVLGLILAENEESLAEFEQGLSADLDKKYDALLQETRARLEKDSAYAIDCLLKQYEDKNRFEIEWYRKEGMEKYQERVRLFTQFCNLWMRIIEASENRSRLNDNFLALKDGRLIAEIQNQEEHRILESIAHLNMDHEMIQTTLADFLYKRDLDVTRLTENVEELNKKADIWKNLVKDLLTQFQKFITFALDEQPVQTQYLLSLDELYNHFLDDYLKAERESTAQILQKTAEERVRLLYPTCGPPDRLSQENSATPDTTSSVGTETGEPKCLVPDYLMSAITTGEFPQEPQSYDELTYRKEQELEAVVQTFGYEPSENVTWDTESTMDFKEALNYQTRPPKSPEVIIEEDCADINELTRATINSVLNLIHEKPEVMKGYITF</sequence>
<evidence type="ECO:0000313" key="4">
    <source>
        <dbReference type="Proteomes" id="UP000466442"/>
    </source>
</evidence>
<keyword evidence="1" id="KW-0175">Coiled coil</keyword>
<evidence type="ECO:0000313" key="3">
    <source>
        <dbReference type="EMBL" id="KAF6208035.1"/>
    </source>
</evidence>
<proteinExistence type="predicted"/>
<feature type="region of interest" description="Disordered" evidence="2">
    <location>
        <begin position="493"/>
        <end position="520"/>
    </location>
</feature>
<keyword evidence="4" id="KW-1185">Reference proteome</keyword>
<feature type="coiled-coil region" evidence="1">
    <location>
        <begin position="406"/>
        <end position="433"/>
    </location>
</feature>
<dbReference type="AlphaFoldDB" id="A0A6A4K5C1"/>
<evidence type="ECO:0000256" key="1">
    <source>
        <dbReference type="SAM" id="Coils"/>
    </source>
</evidence>